<sequence>MFAKGHCEAAYFRKMSLIREVMYKMFSKRLFSITTNTIIILLFLFR</sequence>
<keyword evidence="1" id="KW-0812">Transmembrane</keyword>
<feature type="transmembrane region" description="Helical" evidence="1">
    <location>
        <begin position="26"/>
        <end position="45"/>
    </location>
</feature>
<evidence type="ECO:0000313" key="2">
    <source>
        <dbReference type="EMBL" id="CCQ43498.1"/>
    </source>
</evidence>
<proteinExistence type="predicted"/>
<accession>L8EAS6</accession>
<evidence type="ECO:0000256" key="1">
    <source>
        <dbReference type="SAM" id="Phobius"/>
    </source>
</evidence>
<name>L8EAS6_HUMAN</name>
<protein>
    <submittedName>
        <fullName evidence="2">Alternative protein SASH1</fullName>
    </submittedName>
</protein>
<dbReference type="EMBL" id="HF584001">
    <property type="protein sequence ID" value="CCQ43498.1"/>
    <property type="molecule type" value="Genomic_DNA"/>
</dbReference>
<keyword evidence="1" id="KW-0472">Membrane</keyword>
<organism evidence="2">
    <name type="scientific">Homo sapiens</name>
    <name type="common">Human</name>
    <dbReference type="NCBI Taxonomy" id="9606"/>
    <lineage>
        <taxon>Eukaryota</taxon>
        <taxon>Metazoa</taxon>
        <taxon>Chordata</taxon>
        <taxon>Craniata</taxon>
        <taxon>Vertebrata</taxon>
        <taxon>Euteleostomi</taxon>
        <taxon>Mammalia</taxon>
        <taxon>Eutheria</taxon>
        <taxon>Euarchontoglires</taxon>
        <taxon>Primates</taxon>
        <taxon>Haplorrhini</taxon>
        <taxon>Catarrhini</taxon>
        <taxon>Hominidae</taxon>
        <taxon>Homo</taxon>
    </lineage>
</organism>
<dbReference type="AlphaFoldDB" id="L8EAS6"/>
<dbReference type="OrthoDB" id="10047268at2759"/>
<gene>
    <name evidence="2" type="primary">SASH1</name>
</gene>
<dbReference type="ChiTaRS" id="SASH1">
    <property type="organism name" value="human"/>
</dbReference>
<reference evidence="2" key="1">
    <citation type="journal article" date="2013" name="PLoS ONE">
        <title>Direct detection of alternative open reading frames translation products in human significantly expands the proteome.</title>
        <authorList>
            <person name="Vanderperre B."/>
            <person name="Lucier J.-F."/>
            <person name="Motard J."/>
            <person name="Tremblay G."/>
            <person name="Vanderperre S."/>
            <person name="Wisztorski M."/>
            <person name="Salzet M."/>
            <person name="Boisvert F.-M."/>
            <person name="Roucou X."/>
        </authorList>
    </citation>
    <scope>NUCLEOTIDE SEQUENCE</scope>
</reference>
<keyword evidence="1" id="KW-1133">Transmembrane helix</keyword>